<dbReference type="FunFam" id="3.30.420.10:FF:000006">
    <property type="entry name" value="Ribonuclease HII"/>
    <property type="match status" value="1"/>
</dbReference>
<evidence type="ECO:0000256" key="10">
    <source>
        <dbReference type="ARBA" id="ARBA00022723"/>
    </source>
</evidence>
<evidence type="ECO:0000256" key="14">
    <source>
        <dbReference type="HAMAP-Rule" id="MF_00052"/>
    </source>
</evidence>
<dbReference type="InterPro" id="IPR022898">
    <property type="entry name" value="RNase_HII"/>
</dbReference>
<feature type="domain" description="RNase H type-2" evidence="17">
    <location>
        <begin position="64"/>
        <end position="253"/>
    </location>
</feature>
<dbReference type="GO" id="GO:0004523">
    <property type="term" value="F:RNA-DNA hybrid ribonuclease activity"/>
    <property type="evidence" value="ECO:0007669"/>
    <property type="project" value="UniProtKB-UniRule"/>
</dbReference>
<evidence type="ECO:0000256" key="6">
    <source>
        <dbReference type="ARBA" id="ARBA00012180"/>
    </source>
</evidence>
<dbReference type="NCBIfam" id="NF000594">
    <property type="entry name" value="PRK00015.1-1"/>
    <property type="match status" value="1"/>
</dbReference>
<evidence type="ECO:0000256" key="1">
    <source>
        <dbReference type="ARBA" id="ARBA00000077"/>
    </source>
</evidence>
<dbReference type="InterPro" id="IPR036397">
    <property type="entry name" value="RNaseH_sf"/>
</dbReference>
<dbReference type="OrthoDB" id="9803420at2"/>
<accession>C4V2D5</accession>
<keyword evidence="13 14" id="KW-0464">Manganese</keyword>
<sequence>MTIKEIEDVFRRGDVTEDFLNACKCDVRKSVQSILRRYERTQQERMRLYAMYSYERCAAERGNCIVAGIDEAGRGPLAGPVAVAAVILPQEYLLLRLNDSKKLSEKVREELYETIVSDAVSYHVELIDAETIDRMNILEATRRGMYDAVAALLPTPQEVLIDAVALPRLRMASQSIVKGDAKSASIAAASILAKVTRDRLMLTYDKEYPVYGFAQHKGYGTREHIEAIRKYGICPLHRKTFEPIRSMIINRKGCEYCAD</sequence>
<name>C4V2D5_9FIRM</name>
<comment type="similarity">
    <text evidence="5 14 16">Belongs to the RNase HII family.</text>
</comment>
<keyword evidence="9 14" id="KW-0540">Nuclease</keyword>
<evidence type="ECO:0000256" key="9">
    <source>
        <dbReference type="ARBA" id="ARBA00022722"/>
    </source>
</evidence>
<gene>
    <name evidence="14 18" type="primary">rnhB</name>
    <name evidence="18" type="ORF">HMPREF0908_0679</name>
</gene>
<keyword evidence="12 14" id="KW-0378">Hydrolase</keyword>
<organism evidence="18 19">
    <name type="scientific">Selenomonas flueggei ATCC 43531</name>
    <dbReference type="NCBI Taxonomy" id="638302"/>
    <lineage>
        <taxon>Bacteria</taxon>
        <taxon>Bacillati</taxon>
        <taxon>Bacillota</taxon>
        <taxon>Negativicutes</taxon>
        <taxon>Selenomonadales</taxon>
        <taxon>Selenomonadaceae</taxon>
        <taxon>Selenomonas</taxon>
    </lineage>
</organism>
<proteinExistence type="inferred from homology"/>
<dbReference type="STRING" id="638302.HMPREF0908_0679"/>
<evidence type="ECO:0000256" key="5">
    <source>
        <dbReference type="ARBA" id="ARBA00007383"/>
    </source>
</evidence>
<dbReference type="PROSITE" id="PS51975">
    <property type="entry name" value="RNASE_H_2"/>
    <property type="match status" value="1"/>
</dbReference>
<feature type="binding site" evidence="14 15">
    <location>
        <position position="71"/>
    </location>
    <ligand>
        <name>a divalent metal cation</name>
        <dbReference type="ChEBI" id="CHEBI:60240"/>
    </ligand>
</feature>
<dbReference type="AlphaFoldDB" id="C4V2D5"/>
<evidence type="ECO:0000256" key="15">
    <source>
        <dbReference type="PROSITE-ProRule" id="PRU01319"/>
    </source>
</evidence>
<comment type="catalytic activity">
    <reaction evidence="1 14 15 16">
        <text>Endonucleolytic cleavage to 5'-phosphomonoester.</text>
        <dbReference type="EC" id="3.1.26.4"/>
    </reaction>
</comment>
<dbReference type="GO" id="GO:0030145">
    <property type="term" value="F:manganese ion binding"/>
    <property type="evidence" value="ECO:0007669"/>
    <property type="project" value="UniProtKB-UniRule"/>
</dbReference>
<keyword evidence="19" id="KW-1185">Reference proteome</keyword>
<evidence type="ECO:0000256" key="2">
    <source>
        <dbReference type="ARBA" id="ARBA00001946"/>
    </source>
</evidence>
<dbReference type="RefSeq" id="WP_006689414.1">
    <property type="nucleotide sequence ID" value="NZ_GG694006.1"/>
</dbReference>
<dbReference type="SUPFAM" id="SSF53098">
    <property type="entry name" value="Ribonuclease H-like"/>
    <property type="match status" value="1"/>
</dbReference>
<dbReference type="GO" id="GO:0043137">
    <property type="term" value="P:DNA replication, removal of RNA primer"/>
    <property type="evidence" value="ECO:0007669"/>
    <property type="project" value="TreeGrafter"/>
</dbReference>
<dbReference type="HAMAP" id="MF_00052_B">
    <property type="entry name" value="RNase_HII_B"/>
    <property type="match status" value="1"/>
</dbReference>
<evidence type="ECO:0000259" key="17">
    <source>
        <dbReference type="PROSITE" id="PS51975"/>
    </source>
</evidence>
<evidence type="ECO:0000256" key="13">
    <source>
        <dbReference type="ARBA" id="ARBA00023211"/>
    </source>
</evidence>
<dbReference type="eggNOG" id="COG0164">
    <property type="taxonomic scope" value="Bacteria"/>
</dbReference>
<protein>
    <recommendedName>
        <fullName evidence="7 14">Ribonuclease HII</fullName>
        <shortName evidence="14">RNase HII</shortName>
        <ecNumber evidence="6 14">3.1.26.4</ecNumber>
    </recommendedName>
</protein>
<evidence type="ECO:0000256" key="16">
    <source>
        <dbReference type="RuleBase" id="RU003515"/>
    </source>
</evidence>
<dbReference type="Gene3D" id="3.30.420.10">
    <property type="entry name" value="Ribonuclease H-like superfamily/Ribonuclease H"/>
    <property type="match status" value="1"/>
</dbReference>
<dbReference type="GO" id="GO:0006298">
    <property type="term" value="P:mismatch repair"/>
    <property type="evidence" value="ECO:0007669"/>
    <property type="project" value="TreeGrafter"/>
</dbReference>
<evidence type="ECO:0000313" key="18">
    <source>
        <dbReference type="EMBL" id="EEQ48949.1"/>
    </source>
</evidence>
<dbReference type="GO" id="GO:0005737">
    <property type="term" value="C:cytoplasm"/>
    <property type="evidence" value="ECO:0007669"/>
    <property type="project" value="UniProtKB-SubCell"/>
</dbReference>
<dbReference type="Proteomes" id="UP000005309">
    <property type="component" value="Unassembled WGS sequence"/>
</dbReference>
<comment type="cofactor">
    <cofactor evidence="14 15">
        <name>Mn(2+)</name>
        <dbReference type="ChEBI" id="CHEBI:29035"/>
    </cofactor>
    <cofactor evidence="14 15">
        <name>Mg(2+)</name>
        <dbReference type="ChEBI" id="CHEBI:18420"/>
    </cofactor>
    <text evidence="14 15">Manganese or magnesium. Binds 1 divalent metal ion per monomer in the absence of substrate. May bind a second metal ion after substrate binding.</text>
</comment>
<comment type="cofactor">
    <cofactor evidence="2">
        <name>Mg(2+)</name>
        <dbReference type="ChEBI" id="CHEBI:18420"/>
    </cofactor>
</comment>
<keyword evidence="8 14" id="KW-0963">Cytoplasm</keyword>
<keyword evidence="11 14" id="KW-0255">Endonuclease</keyword>
<dbReference type="GO" id="GO:0003723">
    <property type="term" value="F:RNA binding"/>
    <property type="evidence" value="ECO:0007669"/>
    <property type="project" value="UniProtKB-UniRule"/>
</dbReference>
<dbReference type="PANTHER" id="PTHR10954:SF18">
    <property type="entry name" value="RIBONUCLEASE HII"/>
    <property type="match status" value="1"/>
</dbReference>
<feature type="binding site" evidence="14 15">
    <location>
        <position position="162"/>
    </location>
    <ligand>
        <name>a divalent metal cation</name>
        <dbReference type="ChEBI" id="CHEBI:60240"/>
    </ligand>
</feature>
<dbReference type="InterPro" id="IPR012337">
    <property type="entry name" value="RNaseH-like_sf"/>
</dbReference>
<dbReference type="CDD" id="cd07182">
    <property type="entry name" value="RNase_HII_bacteria_HII_like"/>
    <property type="match status" value="1"/>
</dbReference>
<dbReference type="InterPro" id="IPR024567">
    <property type="entry name" value="RNase_HII/HIII_dom"/>
</dbReference>
<comment type="subcellular location">
    <subcellularLocation>
        <location evidence="4 14">Cytoplasm</location>
    </subcellularLocation>
</comment>
<dbReference type="EMBL" id="ACLA01000010">
    <property type="protein sequence ID" value="EEQ48949.1"/>
    <property type="molecule type" value="Genomic_DNA"/>
</dbReference>
<reference evidence="18 19" key="1">
    <citation type="submission" date="2009-04" db="EMBL/GenBank/DDBJ databases">
        <authorList>
            <person name="Qin X."/>
            <person name="Bachman B."/>
            <person name="Battles P."/>
            <person name="Bell A."/>
            <person name="Bess C."/>
            <person name="Bickham C."/>
            <person name="Chaboub L."/>
            <person name="Chen D."/>
            <person name="Coyle M."/>
            <person name="Deiros D.R."/>
            <person name="Dinh H."/>
            <person name="Forbes L."/>
            <person name="Fowler G."/>
            <person name="Francisco L."/>
            <person name="Fu Q."/>
            <person name="Gubbala S."/>
            <person name="Hale W."/>
            <person name="Han Y."/>
            <person name="Hemphill L."/>
            <person name="Highlander S.K."/>
            <person name="Hirani K."/>
            <person name="Hogues M."/>
            <person name="Jackson L."/>
            <person name="Jakkamsetti A."/>
            <person name="Javaid M."/>
            <person name="Jiang H."/>
            <person name="Korchina V."/>
            <person name="Kovar C."/>
            <person name="Lara F."/>
            <person name="Lee S."/>
            <person name="Mata R."/>
            <person name="Mathew T."/>
            <person name="Moen C."/>
            <person name="Morales K."/>
            <person name="Munidasa M."/>
            <person name="Nazareth L."/>
            <person name="Ngo R."/>
            <person name="Nguyen L."/>
            <person name="Okwuonu G."/>
            <person name="Ongeri F."/>
            <person name="Patil S."/>
            <person name="Petrosino J."/>
            <person name="Pham C."/>
            <person name="Pham P."/>
            <person name="Pu L.-L."/>
            <person name="Puazo M."/>
            <person name="Raj R."/>
            <person name="Reid J."/>
            <person name="Rouhana J."/>
            <person name="Saada N."/>
            <person name="Shang Y."/>
            <person name="Simmons D."/>
            <person name="Thornton R."/>
            <person name="Warren J."/>
            <person name="Weissenberger G."/>
            <person name="Zhang J."/>
            <person name="Zhang L."/>
            <person name="Zhou C."/>
            <person name="Zhu D."/>
            <person name="Muzny D."/>
            <person name="Worley K."/>
            <person name="Gibbs R."/>
        </authorList>
    </citation>
    <scope>NUCLEOTIDE SEQUENCE [LARGE SCALE GENOMIC DNA]</scope>
    <source>
        <strain evidence="18 19">ATCC 43531</strain>
    </source>
</reference>
<evidence type="ECO:0000256" key="3">
    <source>
        <dbReference type="ARBA" id="ARBA00004065"/>
    </source>
</evidence>
<comment type="caution">
    <text evidence="18">The sequence shown here is derived from an EMBL/GenBank/DDBJ whole genome shotgun (WGS) entry which is preliminary data.</text>
</comment>
<evidence type="ECO:0000256" key="8">
    <source>
        <dbReference type="ARBA" id="ARBA00022490"/>
    </source>
</evidence>
<dbReference type="HOGENOM" id="CLU_036532_2_1_9"/>
<dbReference type="NCBIfam" id="NF000595">
    <property type="entry name" value="PRK00015.1-3"/>
    <property type="match status" value="1"/>
</dbReference>
<dbReference type="Pfam" id="PF01351">
    <property type="entry name" value="RNase_HII"/>
    <property type="match status" value="1"/>
</dbReference>
<dbReference type="GO" id="GO:0032299">
    <property type="term" value="C:ribonuclease H2 complex"/>
    <property type="evidence" value="ECO:0007669"/>
    <property type="project" value="TreeGrafter"/>
</dbReference>
<dbReference type="PANTHER" id="PTHR10954">
    <property type="entry name" value="RIBONUCLEASE H2 SUBUNIT A"/>
    <property type="match status" value="1"/>
</dbReference>
<evidence type="ECO:0000256" key="11">
    <source>
        <dbReference type="ARBA" id="ARBA00022759"/>
    </source>
</evidence>
<evidence type="ECO:0000256" key="4">
    <source>
        <dbReference type="ARBA" id="ARBA00004496"/>
    </source>
</evidence>
<dbReference type="EC" id="3.1.26.4" evidence="6 14"/>
<evidence type="ECO:0000256" key="7">
    <source>
        <dbReference type="ARBA" id="ARBA00019179"/>
    </source>
</evidence>
<dbReference type="InterPro" id="IPR001352">
    <property type="entry name" value="RNase_HII/HIII"/>
</dbReference>
<comment type="function">
    <text evidence="3 14 16">Endonuclease that specifically degrades the RNA of RNA-DNA hybrids.</text>
</comment>
<feature type="binding site" evidence="14 15">
    <location>
        <position position="70"/>
    </location>
    <ligand>
        <name>a divalent metal cation</name>
        <dbReference type="ChEBI" id="CHEBI:60240"/>
    </ligand>
</feature>
<evidence type="ECO:0000256" key="12">
    <source>
        <dbReference type="ARBA" id="ARBA00022801"/>
    </source>
</evidence>
<keyword evidence="10 14" id="KW-0479">Metal-binding</keyword>
<evidence type="ECO:0000313" key="19">
    <source>
        <dbReference type="Proteomes" id="UP000005309"/>
    </source>
</evidence>